<proteinExistence type="predicted"/>
<dbReference type="EMBL" id="JTJC03000001">
    <property type="protein sequence ID" value="NHC33862.1"/>
    <property type="molecule type" value="Genomic_DNA"/>
</dbReference>
<dbReference type="OrthoDB" id="524568at2"/>
<dbReference type="SUPFAM" id="SSF53850">
    <property type="entry name" value="Periplasmic binding protein-like II"/>
    <property type="match status" value="1"/>
</dbReference>
<dbReference type="AlphaFoldDB" id="A0A9X5E2H7"/>
<comment type="subcellular location">
    <subcellularLocation>
        <location evidence="1">Cell outer membrane</location>
    </subcellularLocation>
</comment>
<dbReference type="Proteomes" id="UP000031532">
    <property type="component" value="Unassembled WGS sequence"/>
</dbReference>
<dbReference type="PRINTS" id="PR01021">
    <property type="entry name" value="OMPADOMAIN"/>
</dbReference>
<feature type="domain" description="OmpA-like" evidence="6">
    <location>
        <begin position="452"/>
        <end position="567"/>
    </location>
</feature>
<reference evidence="7 8" key="1">
    <citation type="journal article" date="2015" name="Genome Announc.">
        <title>Draft Genome Sequence of the Terrestrial Cyanobacterium Scytonema millei VB511283, Isolated from Eastern India.</title>
        <authorList>
            <person name="Sen D."/>
            <person name="Chandrababunaidu M.M."/>
            <person name="Singh D."/>
            <person name="Sanghi N."/>
            <person name="Ghorai A."/>
            <person name="Mishra G.P."/>
            <person name="Madduluri M."/>
            <person name="Adhikary S.P."/>
            <person name="Tripathy S."/>
        </authorList>
    </citation>
    <scope>NUCLEOTIDE SEQUENCE [LARGE SCALE GENOMIC DNA]</scope>
    <source>
        <strain evidence="7 8">VB511283</strain>
    </source>
</reference>
<evidence type="ECO:0000313" key="7">
    <source>
        <dbReference type="EMBL" id="NHC33862.1"/>
    </source>
</evidence>
<organism evidence="7 8">
    <name type="scientific">Scytonema millei VB511283</name>
    <dbReference type="NCBI Taxonomy" id="1245923"/>
    <lineage>
        <taxon>Bacteria</taxon>
        <taxon>Bacillati</taxon>
        <taxon>Cyanobacteriota</taxon>
        <taxon>Cyanophyceae</taxon>
        <taxon>Nostocales</taxon>
        <taxon>Scytonemataceae</taxon>
        <taxon>Scytonema</taxon>
    </lineage>
</organism>
<dbReference type="InterPro" id="IPR006664">
    <property type="entry name" value="OMP_bac"/>
</dbReference>
<dbReference type="InterPro" id="IPR050330">
    <property type="entry name" value="Bact_OuterMem_StrucFunc"/>
</dbReference>
<dbReference type="GO" id="GO:0009279">
    <property type="term" value="C:cell outer membrane"/>
    <property type="evidence" value="ECO:0007669"/>
    <property type="project" value="UniProtKB-SubCell"/>
</dbReference>
<keyword evidence="5" id="KW-1133">Transmembrane helix</keyword>
<dbReference type="Gene3D" id="3.30.1330.60">
    <property type="entry name" value="OmpA-like domain"/>
    <property type="match status" value="1"/>
</dbReference>
<dbReference type="InterPro" id="IPR006665">
    <property type="entry name" value="OmpA-like"/>
</dbReference>
<evidence type="ECO:0000313" key="8">
    <source>
        <dbReference type="Proteomes" id="UP000031532"/>
    </source>
</evidence>
<dbReference type="CDD" id="cd07185">
    <property type="entry name" value="OmpA_C-like"/>
    <property type="match status" value="1"/>
</dbReference>
<feature type="transmembrane region" description="Helical" evidence="5">
    <location>
        <begin position="45"/>
        <end position="68"/>
    </location>
</feature>
<dbReference type="PANTHER" id="PTHR30329:SF21">
    <property type="entry name" value="LIPOPROTEIN YIAD-RELATED"/>
    <property type="match status" value="1"/>
</dbReference>
<dbReference type="PANTHER" id="PTHR30329">
    <property type="entry name" value="STATOR ELEMENT OF FLAGELLAR MOTOR COMPLEX"/>
    <property type="match status" value="1"/>
</dbReference>
<protein>
    <submittedName>
        <fullName evidence="7">OmpA family protein</fullName>
    </submittedName>
</protein>
<sequence>MKSTPKQYHSINCQNCGHINSIALTHCQNCHAPLNRNKKTPTRSFTMNWSVVPLIGILALAGILYLVWKTRSLPVQKATNTNSISTGSENTLKQEYTPLLASGNSFSGYSTFRSPELRQALKKLGIDWRYQLGMDEMHFSKQIEQLNQGKTDLAFSTLDEFLLQKVNGKVVGLIDRTMGGDAVILNTKKYPKLRSLQDLTQLVQQQRSQGKLLDIAFTGNSPSEYLALLLSAKFEEFQLSDFQIRRVEDAADAWKLIQDPRQNVAVAVVWEPYVTQAQNQGYTVVLSSGDAQGAIVDVIIASNRLIQSQPDKLSDFLAAYYRRVDADMRDASRLKQQIAQDGQLSAEDAIAVIQGIKFFTATEAQSWLTDGTFEKRINSTAAILTLAGKMEQVPTNPKNLFTPQFVTQAANNTQTLIDLIRADNPTLASKLAGQEIALTPRKFDRNSLTTAPNIGNLQVNGNVKFAYDSATLTPEGKQTLDRLAAEMSDFNDRTVAVRVIGHTSRTGLAALNQKLSQQRSQVVANYLKSRLKLQIVAEGKGFRQPLSGISPQDPRNQRTEIRLVRVGT</sequence>
<dbReference type="InterPro" id="IPR036737">
    <property type="entry name" value="OmpA-like_sf"/>
</dbReference>
<dbReference type="Gene3D" id="3.40.190.10">
    <property type="entry name" value="Periplasmic binding protein-like II"/>
    <property type="match status" value="1"/>
</dbReference>
<evidence type="ECO:0000259" key="6">
    <source>
        <dbReference type="PROSITE" id="PS51123"/>
    </source>
</evidence>
<keyword evidence="8" id="KW-1185">Reference proteome</keyword>
<evidence type="ECO:0000256" key="1">
    <source>
        <dbReference type="ARBA" id="ARBA00004442"/>
    </source>
</evidence>
<dbReference type="SUPFAM" id="SSF103088">
    <property type="entry name" value="OmpA-like"/>
    <property type="match status" value="1"/>
</dbReference>
<keyword evidence="3" id="KW-0998">Cell outer membrane</keyword>
<evidence type="ECO:0000256" key="5">
    <source>
        <dbReference type="SAM" id="Phobius"/>
    </source>
</evidence>
<name>A0A9X5E2H7_9CYAN</name>
<accession>A0A9X5E2H7</accession>
<comment type="caution">
    <text evidence="7">The sequence shown here is derived from an EMBL/GenBank/DDBJ whole genome shotgun (WGS) entry which is preliminary data.</text>
</comment>
<keyword evidence="2 4" id="KW-0472">Membrane</keyword>
<dbReference type="PROSITE" id="PS51123">
    <property type="entry name" value="OMPA_2"/>
    <property type="match status" value="1"/>
</dbReference>
<keyword evidence="5" id="KW-0812">Transmembrane</keyword>
<evidence type="ECO:0000256" key="3">
    <source>
        <dbReference type="ARBA" id="ARBA00023237"/>
    </source>
</evidence>
<evidence type="ECO:0000256" key="4">
    <source>
        <dbReference type="PROSITE-ProRule" id="PRU00473"/>
    </source>
</evidence>
<dbReference type="Pfam" id="PF00691">
    <property type="entry name" value="OmpA"/>
    <property type="match status" value="1"/>
</dbReference>
<evidence type="ECO:0000256" key="2">
    <source>
        <dbReference type="ARBA" id="ARBA00023136"/>
    </source>
</evidence>
<gene>
    <name evidence="7" type="ORF">QH73_0004145</name>
</gene>
<dbReference type="RefSeq" id="WP_132866606.1">
    <property type="nucleotide sequence ID" value="NZ_JTJC03000001.1"/>
</dbReference>